<evidence type="ECO:0000313" key="1">
    <source>
        <dbReference type="EMBL" id="KAJ5235405.1"/>
    </source>
</evidence>
<comment type="caution">
    <text evidence="1">The sequence shown here is derived from an EMBL/GenBank/DDBJ whole genome shotgun (WGS) entry which is preliminary data.</text>
</comment>
<sequence length="60" mass="6547">MPDPASLLTSYVICAGADECVLDFDRPMMTYSLSSLGKLPAYVAQLFKEQQHPVASKVVI</sequence>
<organism evidence="1 2">
    <name type="scientific">Penicillium citrinum</name>
    <dbReference type="NCBI Taxonomy" id="5077"/>
    <lineage>
        <taxon>Eukaryota</taxon>
        <taxon>Fungi</taxon>
        <taxon>Dikarya</taxon>
        <taxon>Ascomycota</taxon>
        <taxon>Pezizomycotina</taxon>
        <taxon>Eurotiomycetes</taxon>
        <taxon>Eurotiomycetidae</taxon>
        <taxon>Eurotiales</taxon>
        <taxon>Aspergillaceae</taxon>
        <taxon>Penicillium</taxon>
    </lineage>
</organism>
<dbReference type="EMBL" id="JAPQKT010000003">
    <property type="protein sequence ID" value="KAJ5235405.1"/>
    <property type="molecule type" value="Genomic_DNA"/>
</dbReference>
<protein>
    <submittedName>
        <fullName evidence="1">Uncharacterized protein</fullName>
    </submittedName>
</protein>
<gene>
    <name evidence="1" type="ORF">N7469_004573</name>
</gene>
<dbReference type="AlphaFoldDB" id="A0A9W9TQP4"/>
<keyword evidence="2" id="KW-1185">Reference proteome</keyword>
<dbReference type="Proteomes" id="UP001147733">
    <property type="component" value="Unassembled WGS sequence"/>
</dbReference>
<reference evidence="1" key="2">
    <citation type="journal article" date="2023" name="IMA Fungus">
        <title>Comparative genomic study of the Penicillium genus elucidates a diverse pangenome and 15 lateral gene transfer events.</title>
        <authorList>
            <person name="Petersen C."/>
            <person name="Sorensen T."/>
            <person name="Nielsen M.R."/>
            <person name="Sondergaard T.E."/>
            <person name="Sorensen J.L."/>
            <person name="Fitzpatrick D.A."/>
            <person name="Frisvad J.C."/>
            <person name="Nielsen K.L."/>
        </authorList>
    </citation>
    <scope>NUCLEOTIDE SEQUENCE</scope>
    <source>
        <strain evidence="1">IBT 23319</strain>
    </source>
</reference>
<accession>A0A9W9TQP4</accession>
<evidence type="ECO:0000313" key="2">
    <source>
        <dbReference type="Proteomes" id="UP001147733"/>
    </source>
</evidence>
<name>A0A9W9TQP4_PENCI</name>
<proteinExistence type="predicted"/>
<dbReference type="RefSeq" id="XP_056502905.1">
    <property type="nucleotide sequence ID" value="XM_056643493.1"/>
</dbReference>
<dbReference type="GeneID" id="81382660"/>
<reference evidence="1" key="1">
    <citation type="submission" date="2022-11" db="EMBL/GenBank/DDBJ databases">
        <authorList>
            <person name="Petersen C."/>
        </authorList>
    </citation>
    <scope>NUCLEOTIDE SEQUENCE</scope>
    <source>
        <strain evidence="1">IBT 23319</strain>
    </source>
</reference>